<protein>
    <submittedName>
        <fullName evidence="2">Uncharacterized protein</fullName>
    </submittedName>
</protein>
<sequence length="35" mass="3701">GAPYPGGSADATVQAREDAKRRRVPRPQEGGPKPQ</sequence>
<reference evidence="2" key="1">
    <citation type="submission" date="2020-02" db="EMBL/GenBank/DDBJ databases">
        <authorList>
            <person name="Meier V. D."/>
        </authorList>
    </citation>
    <scope>NUCLEOTIDE SEQUENCE</scope>
    <source>
        <strain evidence="2">AVDCRST_MAG93</strain>
    </source>
</reference>
<proteinExistence type="predicted"/>
<gene>
    <name evidence="2" type="ORF">AVDCRST_MAG93-2577</name>
</gene>
<dbReference type="EMBL" id="CADCTR010000875">
    <property type="protein sequence ID" value="CAA9269650.1"/>
    <property type="molecule type" value="Genomic_DNA"/>
</dbReference>
<organism evidence="2">
    <name type="scientific">uncultured Chloroflexia bacterium</name>
    <dbReference type="NCBI Taxonomy" id="1672391"/>
    <lineage>
        <taxon>Bacteria</taxon>
        <taxon>Bacillati</taxon>
        <taxon>Chloroflexota</taxon>
        <taxon>Chloroflexia</taxon>
        <taxon>environmental samples</taxon>
    </lineage>
</organism>
<name>A0A6J4J3R4_9CHLR</name>
<evidence type="ECO:0000256" key="1">
    <source>
        <dbReference type="SAM" id="MobiDB-lite"/>
    </source>
</evidence>
<feature type="non-terminal residue" evidence="2">
    <location>
        <position position="1"/>
    </location>
</feature>
<accession>A0A6J4J3R4</accession>
<dbReference type="AlphaFoldDB" id="A0A6J4J3R4"/>
<evidence type="ECO:0000313" key="2">
    <source>
        <dbReference type="EMBL" id="CAA9269650.1"/>
    </source>
</evidence>
<feature type="region of interest" description="Disordered" evidence="1">
    <location>
        <begin position="1"/>
        <end position="35"/>
    </location>
</feature>
<feature type="non-terminal residue" evidence="2">
    <location>
        <position position="35"/>
    </location>
</feature>